<dbReference type="RefSeq" id="WP_208814023.1">
    <property type="nucleotide sequence ID" value="NZ_WVUH01000104.1"/>
</dbReference>
<name>A0ABS3VRW4_MICEH</name>
<accession>A0ABS3VRW4</accession>
<organism evidence="1 2">
    <name type="scientific">Micromonospora echinofusca</name>
    <dbReference type="NCBI Taxonomy" id="47858"/>
    <lineage>
        <taxon>Bacteria</taxon>
        <taxon>Bacillati</taxon>
        <taxon>Actinomycetota</taxon>
        <taxon>Actinomycetes</taxon>
        <taxon>Micromonosporales</taxon>
        <taxon>Micromonosporaceae</taxon>
        <taxon>Micromonospora</taxon>
    </lineage>
</organism>
<keyword evidence="2" id="KW-1185">Reference proteome</keyword>
<sequence>MAEAPFVIQLAGYVLDFHQRNRCRRCGPDGWCPRVAMARAQLTVWRQRKQRAR</sequence>
<proteinExistence type="predicted"/>
<reference evidence="1 2" key="1">
    <citation type="submission" date="2019-12" db="EMBL/GenBank/DDBJ databases">
        <title>Whole genome sequencing of endophytic Actinobacterium Micromonospora sp. MPMI6T.</title>
        <authorList>
            <person name="Evv R."/>
            <person name="Podile A.R."/>
        </authorList>
    </citation>
    <scope>NUCLEOTIDE SEQUENCE [LARGE SCALE GENOMIC DNA]</scope>
    <source>
        <strain evidence="1 2">MPMI6</strain>
    </source>
</reference>
<protein>
    <submittedName>
        <fullName evidence="1">Uncharacterized protein</fullName>
    </submittedName>
</protein>
<evidence type="ECO:0000313" key="1">
    <source>
        <dbReference type="EMBL" id="MBO4207124.1"/>
    </source>
</evidence>
<evidence type="ECO:0000313" key="2">
    <source>
        <dbReference type="Proteomes" id="UP000823521"/>
    </source>
</evidence>
<gene>
    <name evidence="1" type="ORF">GSF22_14070</name>
</gene>
<dbReference type="EMBL" id="WVUH01000104">
    <property type="protein sequence ID" value="MBO4207124.1"/>
    <property type="molecule type" value="Genomic_DNA"/>
</dbReference>
<dbReference type="Proteomes" id="UP000823521">
    <property type="component" value="Unassembled WGS sequence"/>
</dbReference>
<comment type="caution">
    <text evidence="1">The sequence shown here is derived from an EMBL/GenBank/DDBJ whole genome shotgun (WGS) entry which is preliminary data.</text>
</comment>